<dbReference type="InterPro" id="IPR050680">
    <property type="entry name" value="YpeA/RimI_acetyltransf"/>
</dbReference>
<dbReference type="KEGG" id="tes:BW730_09685"/>
<dbReference type="InterPro" id="IPR056935">
    <property type="entry name" value="Rv0428c-like_C"/>
</dbReference>
<dbReference type="InterPro" id="IPR000182">
    <property type="entry name" value="GNAT_dom"/>
</dbReference>
<evidence type="ECO:0000256" key="2">
    <source>
        <dbReference type="ARBA" id="ARBA00023315"/>
    </source>
</evidence>
<keyword evidence="2" id="KW-0012">Acyltransferase</keyword>
<sequence length="256" mass="27262">MVLPEERGAVWVPRPEVETIREVPERVVLPASSAESLERALDPTWPGLRRARLGGWVLRQGSGVTGRANSVLAVGDPEVPFEEALSLAGGWYEGPVTLQAVVDGRRAAEALAAGFVAAKPTIVQTRSVAGPPAADPEVVGEDAPDGVWRSICGVSGGLLSEVTAAPARYLRLDERAAGRVAVAGQWAVLTCVAVIERERGRGLGRRITRALLAEAARLGARFAALQVEESNAAAISLYASEGFEEHHRYCYLSRPR</sequence>
<dbReference type="PANTHER" id="PTHR43420">
    <property type="entry name" value="ACETYLTRANSFERASE"/>
    <property type="match status" value="1"/>
</dbReference>
<accession>A0A1Q2CNU7</accession>
<feature type="domain" description="N-acetyltransferase" evidence="3">
    <location>
        <begin position="102"/>
        <end position="256"/>
    </location>
</feature>
<dbReference type="GO" id="GO:0016747">
    <property type="term" value="F:acyltransferase activity, transferring groups other than amino-acyl groups"/>
    <property type="evidence" value="ECO:0007669"/>
    <property type="project" value="InterPro"/>
</dbReference>
<organism evidence="4 5">
    <name type="scientific">Tessaracoccus aquimaris</name>
    <dbReference type="NCBI Taxonomy" id="1332264"/>
    <lineage>
        <taxon>Bacteria</taxon>
        <taxon>Bacillati</taxon>
        <taxon>Actinomycetota</taxon>
        <taxon>Actinomycetes</taxon>
        <taxon>Propionibacteriales</taxon>
        <taxon>Propionibacteriaceae</taxon>
        <taxon>Tessaracoccus</taxon>
    </lineage>
</organism>
<dbReference type="SUPFAM" id="SSF55729">
    <property type="entry name" value="Acyl-CoA N-acyltransferases (Nat)"/>
    <property type="match status" value="1"/>
</dbReference>
<dbReference type="Gene3D" id="3.40.630.30">
    <property type="match status" value="1"/>
</dbReference>
<evidence type="ECO:0000313" key="4">
    <source>
        <dbReference type="EMBL" id="AQP47720.1"/>
    </source>
</evidence>
<evidence type="ECO:0000259" key="3">
    <source>
        <dbReference type="PROSITE" id="PS51186"/>
    </source>
</evidence>
<reference evidence="5" key="1">
    <citation type="submission" date="2017-02" db="EMBL/GenBank/DDBJ databases">
        <title>Tessaracoccus aquaemaris sp. nov., isolated from the intestine of a Korean rockfish, Sebastes schlegelii, in a marine aquaculture pond.</title>
        <authorList>
            <person name="Tak E.J."/>
            <person name="Bae J.-W."/>
        </authorList>
    </citation>
    <scope>NUCLEOTIDE SEQUENCE [LARGE SCALE GENOMIC DNA]</scope>
    <source>
        <strain evidence="5">NSG39</strain>
    </source>
</reference>
<keyword evidence="1" id="KW-0808">Transferase</keyword>
<dbReference type="EMBL" id="CP019606">
    <property type="protein sequence ID" value="AQP47720.1"/>
    <property type="molecule type" value="Genomic_DNA"/>
</dbReference>
<dbReference type="Pfam" id="PF24553">
    <property type="entry name" value="Rv0428c_C"/>
    <property type="match status" value="1"/>
</dbReference>
<dbReference type="InterPro" id="IPR016181">
    <property type="entry name" value="Acyl_CoA_acyltransferase"/>
</dbReference>
<evidence type="ECO:0000256" key="1">
    <source>
        <dbReference type="ARBA" id="ARBA00022679"/>
    </source>
</evidence>
<dbReference type="AlphaFoldDB" id="A0A1Q2CNU7"/>
<proteinExistence type="predicted"/>
<dbReference type="STRING" id="1332264.BW730_09685"/>
<dbReference type="PANTHER" id="PTHR43420:SF12">
    <property type="entry name" value="N-ACETYLTRANSFERASE DOMAIN-CONTAINING PROTEIN"/>
    <property type="match status" value="1"/>
</dbReference>
<keyword evidence="5" id="KW-1185">Reference proteome</keyword>
<dbReference type="Proteomes" id="UP000188145">
    <property type="component" value="Chromosome"/>
</dbReference>
<name>A0A1Q2CNU7_9ACTN</name>
<gene>
    <name evidence="4" type="ORF">BW730_09685</name>
</gene>
<protein>
    <recommendedName>
        <fullName evidence="3">N-acetyltransferase domain-containing protein</fullName>
    </recommendedName>
</protein>
<evidence type="ECO:0000313" key="5">
    <source>
        <dbReference type="Proteomes" id="UP000188145"/>
    </source>
</evidence>
<dbReference type="PROSITE" id="PS51186">
    <property type="entry name" value="GNAT"/>
    <property type="match status" value="1"/>
</dbReference>